<feature type="transmembrane region" description="Helical" evidence="7">
    <location>
        <begin position="12"/>
        <end position="33"/>
    </location>
</feature>
<dbReference type="GO" id="GO:0016020">
    <property type="term" value="C:membrane"/>
    <property type="evidence" value="ECO:0007669"/>
    <property type="project" value="UniProtKB-SubCell"/>
</dbReference>
<accession>A0A5J5JYI3</accession>
<name>A0A5J5JYI3_9ACTN</name>
<feature type="transmembrane region" description="Helical" evidence="7">
    <location>
        <begin position="139"/>
        <end position="163"/>
    </location>
</feature>
<comment type="subcellular location">
    <subcellularLocation>
        <location evidence="1">Membrane</location>
        <topology evidence="1">Multi-pass membrane protein</topology>
    </subcellularLocation>
</comment>
<evidence type="ECO:0000256" key="5">
    <source>
        <dbReference type="ARBA" id="ARBA00023136"/>
    </source>
</evidence>
<feature type="transmembrane region" description="Helical" evidence="7">
    <location>
        <begin position="108"/>
        <end position="127"/>
    </location>
</feature>
<dbReference type="InterPro" id="IPR000425">
    <property type="entry name" value="MIP"/>
</dbReference>
<evidence type="ECO:0000313" key="9">
    <source>
        <dbReference type="Proteomes" id="UP000327011"/>
    </source>
</evidence>
<evidence type="ECO:0000256" key="3">
    <source>
        <dbReference type="ARBA" id="ARBA00022692"/>
    </source>
</evidence>
<reference evidence="8 9" key="1">
    <citation type="submission" date="2019-09" db="EMBL/GenBank/DDBJ databases">
        <title>Screening of Novel Bioactive Compounds from Soil-Associated.</title>
        <authorList>
            <person name="Gong X."/>
        </authorList>
    </citation>
    <scope>NUCLEOTIDE SEQUENCE [LARGE SCALE GENOMIC DNA]</scope>
    <source>
        <strain evidence="8 9">Gxj-6</strain>
    </source>
</reference>
<keyword evidence="3 6" id="KW-0812">Transmembrane</keyword>
<dbReference type="EMBL" id="VYTZ01000012">
    <property type="protein sequence ID" value="KAA9375204.1"/>
    <property type="molecule type" value="Genomic_DNA"/>
</dbReference>
<keyword evidence="2 6" id="KW-0813">Transport</keyword>
<feature type="transmembrane region" description="Helical" evidence="7">
    <location>
        <begin position="183"/>
        <end position="204"/>
    </location>
</feature>
<dbReference type="RefSeq" id="WP_150937500.1">
    <property type="nucleotide sequence ID" value="NZ_VYTZ01000012.1"/>
</dbReference>
<evidence type="ECO:0000256" key="4">
    <source>
        <dbReference type="ARBA" id="ARBA00022989"/>
    </source>
</evidence>
<feature type="transmembrane region" description="Helical" evidence="7">
    <location>
        <begin position="74"/>
        <end position="93"/>
    </location>
</feature>
<evidence type="ECO:0000313" key="8">
    <source>
        <dbReference type="EMBL" id="KAA9375204.1"/>
    </source>
</evidence>
<comment type="caution">
    <text evidence="8">The sequence shown here is derived from an EMBL/GenBank/DDBJ whole genome shotgun (WGS) entry which is preliminary data.</text>
</comment>
<dbReference type="Gene3D" id="1.20.1080.10">
    <property type="entry name" value="Glycerol uptake facilitator protein"/>
    <property type="match status" value="1"/>
</dbReference>
<dbReference type="Proteomes" id="UP000327011">
    <property type="component" value="Unassembled WGS sequence"/>
</dbReference>
<dbReference type="PRINTS" id="PR00783">
    <property type="entry name" value="MINTRINSICP"/>
</dbReference>
<comment type="similarity">
    <text evidence="6">Belongs to the MIP/aquaporin (TC 1.A.8) family.</text>
</comment>
<dbReference type="InterPro" id="IPR034294">
    <property type="entry name" value="Aquaporin_transptr"/>
</dbReference>
<dbReference type="AlphaFoldDB" id="A0A5J5JYI3"/>
<keyword evidence="9" id="KW-1185">Reference proteome</keyword>
<organism evidence="8 9">
    <name type="scientific">Microbispora cellulosiformans</name>
    <dbReference type="NCBI Taxonomy" id="2614688"/>
    <lineage>
        <taxon>Bacteria</taxon>
        <taxon>Bacillati</taxon>
        <taxon>Actinomycetota</taxon>
        <taxon>Actinomycetes</taxon>
        <taxon>Streptosporangiales</taxon>
        <taxon>Streptosporangiaceae</taxon>
        <taxon>Microbispora</taxon>
    </lineage>
</organism>
<keyword evidence="4 7" id="KW-1133">Transmembrane helix</keyword>
<dbReference type="PROSITE" id="PS00221">
    <property type="entry name" value="MIP"/>
    <property type="match status" value="1"/>
</dbReference>
<dbReference type="InterPro" id="IPR022357">
    <property type="entry name" value="MIP_CS"/>
</dbReference>
<evidence type="ECO:0000256" key="2">
    <source>
        <dbReference type="ARBA" id="ARBA00022448"/>
    </source>
</evidence>
<dbReference type="GO" id="GO:0015267">
    <property type="term" value="F:channel activity"/>
    <property type="evidence" value="ECO:0007669"/>
    <property type="project" value="InterPro"/>
</dbReference>
<gene>
    <name evidence="8" type="ORF">F5972_27895</name>
</gene>
<dbReference type="PANTHER" id="PTHR45724">
    <property type="entry name" value="AQUAPORIN NIP2-1"/>
    <property type="match status" value="1"/>
</dbReference>
<protein>
    <submittedName>
        <fullName evidence="8">Porin</fullName>
    </submittedName>
</protein>
<dbReference type="InterPro" id="IPR023271">
    <property type="entry name" value="Aquaporin-like"/>
</dbReference>
<proteinExistence type="inferred from homology"/>
<sequence length="217" mass="22144">MRSYITEFIGTYFLVLTVGATVLTKTPLAPVAIGAILTVMVYAGGHVSGAHYNPAVTLAVLIRGRISPADAVPYWIAQLAGGVLAALTATYIVNPRSVPTLSPSGRELGVALLAEALFTFALAYVVLNAATSRDHPGNSFYGLAIGFTVTAGAFAVGGISGGAFNPAVAVGAASMGLLAWSKIWVWLLADLAGGALAGVAFLALNPKERAPLELSTT</sequence>
<dbReference type="PANTHER" id="PTHR45724:SF13">
    <property type="entry name" value="AQUAPORIN NIP1-1-RELATED"/>
    <property type="match status" value="1"/>
</dbReference>
<evidence type="ECO:0000256" key="6">
    <source>
        <dbReference type="RuleBase" id="RU000477"/>
    </source>
</evidence>
<feature type="transmembrane region" description="Helical" evidence="7">
    <location>
        <begin position="39"/>
        <end position="62"/>
    </location>
</feature>
<dbReference type="Pfam" id="PF00230">
    <property type="entry name" value="MIP"/>
    <property type="match status" value="1"/>
</dbReference>
<evidence type="ECO:0000256" key="7">
    <source>
        <dbReference type="SAM" id="Phobius"/>
    </source>
</evidence>
<dbReference type="SUPFAM" id="SSF81338">
    <property type="entry name" value="Aquaporin-like"/>
    <property type="match status" value="1"/>
</dbReference>
<keyword evidence="5 7" id="KW-0472">Membrane</keyword>
<evidence type="ECO:0000256" key="1">
    <source>
        <dbReference type="ARBA" id="ARBA00004141"/>
    </source>
</evidence>